<dbReference type="PANTHER" id="PTHR32285">
    <property type="entry name" value="PROTEIN TRICHOME BIREFRINGENCE-LIKE 9-RELATED"/>
    <property type="match status" value="1"/>
</dbReference>
<accession>A0AAD7X6T6</accession>
<dbReference type="GO" id="GO:0016413">
    <property type="term" value="F:O-acetyltransferase activity"/>
    <property type="evidence" value="ECO:0007669"/>
    <property type="project" value="InterPro"/>
</dbReference>
<dbReference type="InterPro" id="IPR029962">
    <property type="entry name" value="TBL"/>
</dbReference>
<dbReference type="PANTHER" id="PTHR32285:SF48">
    <property type="entry name" value="PROTEIN TRICHOME BIREFRINGENCE-LIKE 19"/>
    <property type="match status" value="1"/>
</dbReference>
<protein>
    <submittedName>
        <fullName evidence="1">Uncharacterized protein</fullName>
    </submittedName>
</protein>
<keyword evidence="2" id="KW-1185">Reference proteome</keyword>
<comment type="caution">
    <text evidence="1">The sequence shown here is derived from an EMBL/GenBank/DDBJ whole genome shotgun (WGS) entry which is preliminary data.</text>
</comment>
<dbReference type="AlphaFoldDB" id="A0AAD7X6T6"/>
<evidence type="ECO:0000313" key="1">
    <source>
        <dbReference type="EMBL" id="KAJ8463299.1"/>
    </source>
</evidence>
<reference evidence="1" key="1">
    <citation type="submission" date="2022-11" db="EMBL/GenBank/DDBJ databases">
        <title>Genome Sequence of Cubamyces cubensis.</title>
        <authorList>
            <person name="Buettner E."/>
        </authorList>
    </citation>
    <scope>NUCLEOTIDE SEQUENCE</scope>
    <source>
        <strain evidence="1">MPL-01</strain>
    </source>
</reference>
<dbReference type="Proteomes" id="UP001215151">
    <property type="component" value="Unassembled WGS sequence"/>
</dbReference>
<name>A0AAD7X6T6_9APHY</name>
<sequence>MTQLSDVYEFLGLEGCASSREVYWHLGADHEQLWDRFPGVSSWRWQPPDDCQVRNLNTASIIRDLVEQGGWLFIGDSVTENHFFSLSCMLYPHVRATPDYVQNPYFDRAWPQNLYLDPSSPLVSQLSFPPGFDIETTPLVTFRRIDLLFEPAALEALYRSLHPHSPLVAANANLFSDEATWNLSPAEYVKLFTAPLPRANYATMVDPELPKDGIQNVVDFFGEAMEAWAREVQSLLDEAEKRERKAAQNGAAGHQRAPRQVVVRAYLPGHEDCHDHRKPLTEYKPGRWGWYNWNQIGDFNHAFETVLESRKYPDIHFLPIDRPALLRPDAHSAGDCLHIMTGAGVLEGWTHYIWHYVTVELPGRVR</sequence>
<evidence type="ECO:0000313" key="2">
    <source>
        <dbReference type="Proteomes" id="UP001215151"/>
    </source>
</evidence>
<gene>
    <name evidence="1" type="ORF">ONZ51_g10351</name>
</gene>
<proteinExistence type="predicted"/>
<dbReference type="EMBL" id="JAPEVG010000403">
    <property type="protein sequence ID" value="KAJ8463299.1"/>
    <property type="molecule type" value="Genomic_DNA"/>
</dbReference>
<organism evidence="1 2">
    <name type="scientific">Trametes cubensis</name>
    <dbReference type="NCBI Taxonomy" id="1111947"/>
    <lineage>
        <taxon>Eukaryota</taxon>
        <taxon>Fungi</taxon>
        <taxon>Dikarya</taxon>
        <taxon>Basidiomycota</taxon>
        <taxon>Agaricomycotina</taxon>
        <taxon>Agaricomycetes</taxon>
        <taxon>Polyporales</taxon>
        <taxon>Polyporaceae</taxon>
        <taxon>Trametes</taxon>
    </lineage>
</organism>